<name>Q4SL55_TETNG</name>
<dbReference type="AlphaFoldDB" id="Q4SL55"/>
<gene>
    <name evidence="1" type="ORF">GSTENG00016409001</name>
</gene>
<protein>
    <submittedName>
        <fullName evidence="1">(spotted green pufferfish) hypothetical protein</fullName>
    </submittedName>
</protein>
<dbReference type="KEGG" id="tng:GSTEN00016409G001"/>
<reference evidence="1" key="1">
    <citation type="journal article" date="2004" name="Nature">
        <title>Genome duplication in the teleost fish Tetraodon nigroviridis reveals the early vertebrate proto-karyotype.</title>
        <authorList>
            <person name="Jaillon O."/>
            <person name="Aury J.-M."/>
            <person name="Brunet F."/>
            <person name="Petit J.-L."/>
            <person name="Stange-Thomann N."/>
            <person name="Mauceli E."/>
            <person name="Bouneau L."/>
            <person name="Fischer C."/>
            <person name="Ozouf-Costaz C."/>
            <person name="Bernot A."/>
            <person name="Nicaud S."/>
            <person name="Jaffe D."/>
            <person name="Fisher S."/>
            <person name="Lutfalla G."/>
            <person name="Dossat C."/>
            <person name="Segurens B."/>
            <person name="Dasilva C."/>
            <person name="Salanoubat M."/>
            <person name="Levy M."/>
            <person name="Boudet N."/>
            <person name="Castellano S."/>
            <person name="Anthouard V."/>
            <person name="Jubin C."/>
            <person name="Castelli V."/>
            <person name="Katinka M."/>
            <person name="Vacherie B."/>
            <person name="Biemont C."/>
            <person name="Skalli Z."/>
            <person name="Cattolico L."/>
            <person name="Poulain J."/>
            <person name="De Berardinis V."/>
            <person name="Cruaud C."/>
            <person name="Duprat S."/>
            <person name="Brottier P."/>
            <person name="Coutanceau J.-P."/>
            <person name="Gouzy J."/>
            <person name="Parra G."/>
            <person name="Lardier G."/>
            <person name="Chapple C."/>
            <person name="McKernan K.J."/>
            <person name="McEwan P."/>
            <person name="Bosak S."/>
            <person name="Kellis M."/>
            <person name="Volff J.-N."/>
            <person name="Guigo R."/>
            <person name="Zody M.C."/>
            <person name="Mesirov J."/>
            <person name="Lindblad-Toh K."/>
            <person name="Birren B."/>
            <person name="Nusbaum C."/>
            <person name="Kahn D."/>
            <person name="Robinson-Rechavi M."/>
            <person name="Laudet V."/>
            <person name="Schachter V."/>
            <person name="Quetier F."/>
            <person name="Saurin W."/>
            <person name="Scarpelli C."/>
            <person name="Wincker P."/>
            <person name="Lander E.S."/>
            <person name="Weissenbach J."/>
            <person name="Roest Crollius H."/>
        </authorList>
    </citation>
    <scope>NUCLEOTIDE SEQUENCE [LARGE SCALE GENOMIC DNA]</scope>
</reference>
<dbReference type="OrthoDB" id="272149at2759"/>
<evidence type="ECO:0000313" key="1">
    <source>
        <dbReference type="EMBL" id="CAF98627.1"/>
    </source>
</evidence>
<accession>Q4SL55</accession>
<sequence>MAENEPLVALNGTHISFIGHDCKDIPDFLANTYGHFAKRLDLSFNQLR</sequence>
<comment type="caution">
    <text evidence="1">The sequence shown here is derived from an EMBL/GenBank/DDBJ whole genome shotgun (WGS) entry which is preliminary data.</text>
</comment>
<dbReference type="EMBL" id="CAAE01014563">
    <property type="protein sequence ID" value="CAF98627.1"/>
    <property type="molecule type" value="Genomic_DNA"/>
</dbReference>
<reference evidence="1" key="2">
    <citation type="submission" date="2004-02" db="EMBL/GenBank/DDBJ databases">
        <authorList>
            <consortium name="Genoscope"/>
            <consortium name="Whitehead Institute Centre for Genome Research"/>
        </authorList>
    </citation>
    <scope>NUCLEOTIDE SEQUENCE</scope>
</reference>
<organism evidence="1">
    <name type="scientific">Tetraodon nigroviridis</name>
    <name type="common">Spotted green pufferfish</name>
    <name type="synonym">Chelonodon nigroviridis</name>
    <dbReference type="NCBI Taxonomy" id="99883"/>
    <lineage>
        <taxon>Eukaryota</taxon>
        <taxon>Metazoa</taxon>
        <taxon>Chordata</taxon>
        <taxon>Craniata</taxon>
        <taxon>Vertebrata</taxon>
        <taxon>Euteleostomi</taxon>
        <taxon>Actinopterygii</taxon>
        <taxon>Neopterygii</taxon>
        <taxon>Teleostei</taxon>
        <taxon>Neoteleostei</taxon>
        <taxon>Acanthomorphata</taxon>
        <taxon>Eupercaria</taxon>
        <taxon>Tetraodontiformes</taxon>
        <taxon>Tetradontoidea</taxon>
        <taxon>Tetraodontidae</taxon>
        <taxon>Tetraodon</taxon>
    </lineage>
</organism>
<proteinExistence type="predicted"/>